<dbReference type="PROSITE" id="PS50240">
    <property type="entry name" value="TRYPSIN_DOM"/>
    <property type="match status" value="1"/>
</dbReference>
<dbReference type="GO" id="GO:0090729">
    <property type="term" value="F:toxin activity"/>
    <property type="evidence" value="ECO:0007669"/>
    <property type="project" value="UniProtKB-KW"/>
</dbReference>
<dbReference type="GO" id="GO:0005576">
    <property type="term" value="C:extracellular region"/>
    <property type="evidence" value="ECO:0007669"/>
    <property type="project" value="UniProtKB-SubCell"/>
</dbReference>
<dbReference type="InterPro" id="IPR009003">
    <property type="entry name" value="Peptidase_S1_PA"/>
</dbReference>
<comment type="function">
    <text evidence="9">Fibrinolytic activity; shows preferential cleavage of Arg-Gly bonds in all three fibrinogen chains. Contact with the caterpillars causes severe bleeding, due the anticoagulant effect of the protein.</text>
</comment>
<dbReference type="InterPro" id="IPR043504">
    <property type="entry name" value="Peptidase_S1_PA_chymotrypsin"/>
</dbReference>
<dbReference type="InterPro" id="IPR050430">
    <property type="entry name" value="Peptidase_S1"/>
</dbReference>
<keyword evidence="6" id="KW-0720">Serine protease</keyword>
<keyword evidence="3" id="KW-0800">Toxin</keyword>
<dbReference type="Gene3D" id="2.40.10.10">
    <property type="entry name" value="Trypsin-like serine proteases"/>
    <property type="match status" value="1"/>
</dbReference>
<dbReference type="GO" id="GO:0006508">
    <property type="term" value="P:proteolysis"/>
    <property type="evidence" value="ECO:0007669"/>
    <property type="project" value="UniProtKB-KW"/>
</dbReference>
<protein>
    <submittedName>
        <fullName evidence="11">Serine protease 5</fullName>
    </submittedName>
</protein>
<dbReference type="STRING" id="278856.A0A212F0R1"/>
<reference evidence="11 12" key="1">
    <citation type="journal article" date="2011" name="Cell">
        <title>The monarch butterfly genome yields insights into long-distance migration.</title>
        <authorList>
            <person name="Zhan S."/>
            <person name="Merlin C."/>
            <person name="Boore J.L."/>
            <person name="Reppert S.M."/>
        </authorList>
    </citation>
    <scope>NUCLEOTIDE SEQUENCE [LARGE SCALE GENOMIC DNA]</scope>
    <source>
        <strain evidence="11">F-2</strain>
    </source>
</reference>
<comment type="caution">
    <text evidence="11">The sequence shown here is derived from an EMBL/GenBank/DDBJ whole genome shotgun (WGS) entry which is preliminary data.</text>
</comment>
<evidence type="ECO:0000256" key="1">
    <source>
        <dbReference type="ARBA" id="ARBA00004239"/>
    </source>
</evidence>
<dbReference type="InterPro" id="IPR001314">
    <property type="entry name" value="Peptidase_S1A"/>
</dbReference>
<dbReference type="OrthoDB" id="10059102at2759"/>
<dbReference type="PROSITE" id="PS00134">
    <property type="entry name" value="TRYPSIN_HIS"/>
    <property type="match status" value="1"/>
</dbReference>
<dbReference type="eggNOG" id="KOG3627">
    <property type="taxonomic scope" value="Eukaryota"/>
</dbReference>
<evidence type="ECO:0000256" key="2">
    <source>
        <dbReference type="ARBA" id="ARBA00007664"/>
    </source>
</evidence>
<dbReference type="EMBL" id="AGBW02011038">
    <property type="protein sequence ID" value="OWR47339.1"/>
    <property type="molecule type" value="Genomic_DNA"/>
</dbReference>
<evidence type="ECO:0000313" key="12">
    <source>
        <dbReference type="Proteomes" id="UP000007151"/>
    </source>
</evidence>
<dbReference type="GO" id="GO:0004252">
    <property type="term" value="F:serine-type endopeptidase activity"/>
    <property type="evidence" value="ECO:0007669"/>
    <property type="project" value="InterPro"/>
</dbReference>
<dbReference type="AlphaFoldDB" id="A0A212F0R1"/>
<keyword evidence="5" id="KW-0378">Hydrolase</keyword>
<evidence type="ECO:0000256" key="10">
    <source>
        <dbReference type="ARBA" id="ARBA00084094"/>
    </source>
</evidence>
<dbReference type="KEGG" id="dpl:KGM_205024"/>
<dbReference type="Proteomes" id="UP000007151">
    <property type="component" value="Unassembled WGS sequence"/>
</dbReference>
<dbReference type="SMART" id="SM00020">
    <property type="entry name" value="Tryp_SPc"/>
    <property type="match status" value="1"/>
</dbReference>
<evidence type="ECO:0000256" key="9">
    <source>
        <dbReference type="ARBA" id="ARBA00055534"/>
    </source>
</evidence>
<evidence type="ECO:0000256" key="3">
    <source>
        <dbReference type="ARBA" id="ARBA00022656"/>
    </source>
</evidence>
<comment type="similarity">
    <text evidence="2">Belongs to the peptidase S1 family.</text>
</comment>
<evidence type="ECO:0000313" key="11">
    <source>
        <dbReference type="EMBL" id="OWR47339.1"/>
    </source>
</evidence>
<sequence>MRLLIVLALLGAACGQPKLDTRIVGGQISSIENSPYIASLLHGYFGIFFSHQCGGTLLSNNAVLSAAHCFSDRSVSAWRVRLGSSLASLGGSEHEVSSLIIHPDYAPRLILHNVAVVRLAKPTEFSDRINRAFIAGPNYILPDNTGLSASGWGANQFQGQISEVLHQVDVNLINQQSCVERYAKLKEIPGKENWPDVTPEMMCTGALNVGNKGSCKGDEGGPVIHGGNVVVGIISWGFECGQNSYPSVNVRVSSYANWIFNAAS</sequence>
<dbReference type="Pfam" id="PF00089">
    <property type="entry name" value="Trypsin"/>
    <property type="match status" value="1"/>
</dbReference>
<dbReference type="PANTHER" id="PTHR24276">
    <property type="entry name" value="POLYSERASE-RELATED"/>
    <property type="match status" value="1"/>
</dbReference>
<evidence type="ECO:0000256" key="8">
    <source>
        <dbReference type="ARBA" id="ARBA00023240"/>
    </source>
</evidence>
<dbReference type="PANTHER" id="PTHR24276:SF98">
    <property type="entry name" value="FI18310P1-RELATED"/>
    <property type="match status" value="1"/>
</dbReference>
<keyword evidence="8" id="KW-1199">Hemostasis impairing toxin</keyword>
<evidence type="ECO:0000256" key="4">
    <source>
        <dbReference type="ARBA" id="ARBA00022670"/>
    </source>
</evidence>
<dbReference type="PRINTS" id="PR00722">
    <property type="entry name" value="CHYMOTRYPSIN"/>
</dbReference>
<dbReference type="InterPro" id="IPR001254">
    <property type="entry name" value="Trypsin_dom"/>
</dbReference>
<name>A0A212F0R1_DANPL</name>
<dbReference type="FunFam" id="2.40.10.10:FF:000068">
    <property type="entry name" value="transmembrane protease serine 2"/>
    <property type="match status" value="1"/>
</dbReference>
<comment type="subcellular location">
    <subcellularLocation>
        <location evidence="1">Secreted</location>
        <location evidence="1">Extracellular space</location>
    </subcellularLocation>
</comment>
<proteinExistence type="inferred from homology"/>
<keyword evidence="10" id="KW-1205">Fibrinolytic toxin</keyword>
<keyword evidence="12" id="KW-1185">Reference proteome</keyword>
<evidence type="ECO:0000256" key="5">
    <source>
        <dbReference type="ARBA" id="ARBA00022801"/>
    </source>
</evidence>
<keyword evidence="4 11" id="KW-0645">Protease</keyword>
<dbReference type="InterPro" id="IPR018114">
    <property type="entry name" value="TRYPSIN_HIS"/>
</dbReference>
<evidence type="ECO:0000256" key="7">
    <source>
        <dbReference type="ARBA" id="ARBA00023157"/>
    </source>
</evidence>
<organism evidence="11 12">
    <name type="scientific">Danaus plexippus plexippus</name>
    <dbReference type="NCBI Taxonomy" id="278856"/>
    <lineage>
        <taxon>Eukaryota</taxon>
        <taxon>Metazoa</taxon>
        <taxon>Ecdysozoa</taxon>
        <taxon>Arthropoda</taxon>
        <taxon>Hexapoda</taxon>
        <taxon>Insecta</taxon>
        <taxon>Pterygota</taxon>
        <taxon>Neoptera</taxon>
        <taxon>Endopterygota</taxon>
        <taxon>Lepidoptera</taxon>
        <taxon>Glossata</taxon>
        <taxon>Ditrysia</taxon>
        <taxon>Papilionoidea</taxon>
        <taxon>Nymphalidae</taxon>
        <taxon>Danainae</taxon>
        <taxon>Danaini</taxon>
        <taxon>Danaina</taxon>
        <taxon>Danaus</taxon>
        <taxon>Danaus</taxon>
    </lineage>
</organism>
<gene>
    <name evidence="11" type="ORF">KGM_205024</name>
</gene>
<evidence type="ECO:0000256" key="6">
    <source>
        <dbReference type="ARBA" id="ARBA00022825"/>
    </source>
</evidence>
<dbReference type="SUPFAM" id="SSF50494">
    <property type="entry name" value="Trypsin-like serine proteases"/>
    <property type="match status" value="1"/>
</dbReference>
<dbReference type="CDD" id="cd00190">
    <property type="entry name" value="Tryp_SPc"/>
    <property type="match status" value="1"/>
</dbReference>
<keyword evidence="7" id="KW-1015">Disulfide bond</keyword>
<accession>A0A212F0R1</accession>